<dbReference type="SMART" id="SM00304">
    <property type="entry name" value="HAMP"/>
    <property type="match status" value="1"/>
</dbReference>
<evidence type="ECO:0000256" key="6">
    <source>
        <dbReference type="ARBA" id="ARBA00022692"/>
    </source>
</evidence>
<keyword evidence="6 10" id="KW-0812">Transmembrane</keyword>
<evidence type="ECO:0000256" key="1">
    <source>
        <dbReference type="ARBA" id="ARBA00000085"/>
    </source>
</evidence>
<keyword evidence="5" id="KW-0808">Transferase</keyword>
<keyword evidence="7 13" id="KW-0418">Kinase</keyword>
<evidence type="ECO:0000256" key="2">
    <source>
        <dbReference type="ARBA" id="ARBA00004236"/>
    </source>
</evidence>
<dbReference type="InterPro" id="IPR036890">
    <property type="entry name" value="HATPase_C_sf"/>
</dbReference>
<evidence type="ECO:0000256" key="10">
    <source>
        <dbReference type="SAM" id="Phobius"/>
    </source>
</evidence>
<dbReference type="EC" id="2.7.13.3" evidence="3"/>
<comment type="subcellular location">
    <subcellularLocation>
        <location evidence="2">Cell membrane</location>
    </subcellularLocation>
</comment>
<comment type="caution">
    <text evidence="13">The sequence shown here is derived from an EMBL/GenBank/DDBJ whole genome shotgun (WGS) entry which is preliminary data.</text>
</comment>
<protein>
    <recommendedName>
        <fullName evidence="3">histidine kinase</fullName>
        <ecNumber evidence="3">2.7.13.3</ecNumber>
    </recommendedName>
</protein>
<dbReference type="Pfam" id="PF00672">
    <property type="entry name" value="HAMP"/>
    <property type="match status" value="1"/>
</dbReference>
<dbReference type="InterPro" id="IPR036097">
    <property type="entry name" value="HisK_dim/P_sf"/>
</dbReference>
<accession>A0ABQ1QDG5</accession>
<keyword evidence="10" id="KW-0472">Membrane</keyword>
<dbReference type="Proteomes" id="UP000630594">
    <property type="component" value="Unassembled WGS sequence"/>
</dbReference>
<dbReference type="Gene3D" id="1.10.287.130">
    <property type="match status" value="1"/>
</dbReference>
<dbReference type="PANTHER" id="PTHR45436">
    <property type="entry name" value="SENSOR HISTIDINE KINASE YKOH"/>
    <property type="match status" value="1"/>
</dbReference>
<dbReference type="Pfam" id="PF18092">
    <property type="entry name" value="DraK_HK_N"/>
    <property type="match status" value="1"/>
</dbReference>
<dbReference type="PROSITE" id="PS50885">
    <property type="entry name" value="HAMP"/>
    <property type="match status" value="1"/>
</dbReference>
<evidence type="ECO:0000313" key="14">
    <source>
        <dbReference type="Proteomes" id="UP000630594"/>
    </source>
</evidence>
<dbReference type="Gene3D" id="6.10.340.10">
    <property type="match status" value="1"/>
</dbReference>
<dbReference type="CDD" id="cd00082">
    <property type="entry name" value="HisKA"/>
    <property type="match status" value="1"/>
</dbReference>
<dbReference type="InterPro" id="IPR050428">
    <property type="entry name" value="TCS_sensor_his_kinase"/>
</dbReference>
<evidence type="ECO:0000256" key="7">
    <source>
        <dbReference type="ARBA" id="ARBA00022777"/>
    </source>
</evidence>
<dbReference type="InterPro" id="IPR003594">
    <property type="entry name" value="HATPase_dom"/>
</dbReference>
<feature type="domain" description="HAMP" evidence="12">
    <location>
        <begin position="150"/>
        <end position="202"/>
    </location>
</feature>
<dbReference type="GO" id="GO:0016301">
    <property type="term" value="F:kinase activity"/>
    <property type="evidence" value="ECO:0007669"/>
    <property type="project" value="UniProtKB-KW"/>
</dbReference>
<sequence length="414" mass="44399">MRERLVIALIGMTVAMIAMYGVPRAYVLADLVNDQEKLKVDRSSVLLAALVTERTRGAGEVDEEFLSEFVLDRGSISYVSPDGETVEVGDAGDPEGNLTRTRELPDGGSVTLTRSSDIVRDRTSQALLPLITTGLGLTVFAAIIGFILARRLSRPFDELAEAAEQIAHAKFDVDLPHYSIPEAEAIGSALRLASSQLDELLRREREFAANASHQLRTPITALRLTLEDLTMWPETPPAVADELNANISELDRLSAAINELLELSRGKRLGEAVDVDLDLLASEAVVRWRAHVEEEPGRTLVHAPADPCPAHVPPGPVLQVLDVLIDNALCHGQGRITVGARRRGQFVDLVVGDEGPTTIDEAVFQRGAQSDTSEGHGLGLTIASQLAVAAGGRLSVADAETTTFVLSLPALDPA</sequence>
<dbReference type="Pfam" id="PF00512">
    <property type="entry name" value="HisKA"/>
    <property type="match status" value="1"/>
</dbReference>
<evidence type="ECO:0000256" key="3">
    <source>
        <dbReference type="ARBA" id="ARBA00012438"/>
    </source>
</evidence>
<evidence type="ECO:0000313" key="13">
    <source>
        <dbReference type="EMBL" id="GGD22342.1"/>
    </source>
</evidence>
<comment type="catalytic activity">
    <reaction evidence="1">
        <text>ATP + protein L-histidine = ADP + protein N-phospho-L-histidine.</text>
        <dbReference type="EC" id="2.7.13.3"/>
    </reaction>
</comment>
<evidence type="ECO:0000259" key="11">
    <source>
        <dbReference type="PROSITE" id="PS50109"/>
    </source>
</evidence>
<dbReference type="PROSITE" id="PS50109">
    <property type="entry name" value="HIS_KIN"/>
    <property type="match status" value="1"/>
</dbReference>
<gene>
    <name evidence="13" type="ORF">GCM10007231_21780</name>
</gene>
<dbReference type="PANTHER" id="PTHR45436:SF5">
    <property type="entry name" value="SENSOR HISTIDINE KINASE TRCS"/>
    <property type="match status" value="1"/>
</dbReference>
<keyword evidence="9" id="KW-0902">Two-component regulatory system</keyword>
<evidence type="ECO:0000256" key="5">
    <source>
        <dbReference type="ARBA" id="ARBA00022679"/>
    </source>
</evidence>
<name>A0ABQ1QDG5_9ACTN</name>
<dbReference type="Gene3D" id="3.30.565.10">
    <property type="entry name" value="Histidine kinase-like ATPase, C-terminal domain"/>
    <property type="match status" value="1"/>
</dbReference>
<feature type="domain" description="Histidine kinase" evidence="11">
    <location>
        <begin position="210"/>
        <end position="412"/>
    </location>
</feature>
<evidence type="ECO:0000256" key="8">
    <source>
        <dbReference type="ARBA" id="ARBA00022989"/>
    </source>
</evidence>
<dbReference type="SUPFAM" id="SSF47384">
    <property type="entry name" value="Homodimeric domain of signal transducing histidine kinase"/>
    <property type="match status" value="1"/>
</dbReference>
<reference evidence="14" key="1">
    <citation type="journal article" date="2019" name="Int. J. Syst. Evol. Microbiol.">
        <title>The Global Catalogue of Microorganisms (GCM) 10K type strain sequencing project: providing services to taxonomists for standard genome sequencing and annotation.</title>
        <authorList>
            <consortium name="The Broad Institute Genomics Platform"/>
            <consortium name="The Broad Institute Genome Sequencing Center for Infectious Disease"/>
            <person name="Wu L."/>
            <person name="Ma J."/>
        </authorList>
    </citation>
    <scope>NUCLEOTIDE SEQUENCE [LARGE SCALE GENOMIC DNA]</scope>
    <source>
        <strain evidence="14">CCM 7403</strain>
    </source>
</reference>
<keyword evidence="8 10" id="KW-1133">Transmembrane helix</keyword>
<keyword evidence="14" id="KW-1185">Reference proteome</keyword>
<dbReference type="SUPFAM" id="SSF55874">
    <property type="entry name" value="ATPase domain of HSP90 chaperone/DNA topoisomerase II/histidine kinase"/>
    <property type="match status" value="1"/>
</dbReference>
<keyword evidence="4" id="KW-0597">Phosphoprotein</keyword>
<evidence type="ECO:0000259" key="12">
    <source>
        <dbReference type="PROSITE" id="PS50885"/>
    </source>
</evidence>
<dbReference type="Pfam" id="PF02518">
    <property type="entry name" value="HATPase_c"/>
    <property type="match status" value="1"/>
</dbReference>
<proteinExistence type="predicted"/>
<dbReference type="InterPro" id="IPR003660">
    <property type="entry name" value="HAMP_dom"/>
</dbReference>
<evidence type="ECO:0000256" key="9">
    <source>
        <dbReference type="ARBA" id="ARBA00023012"/>
    </source>
</evidence>
<dbReference type="SMART" id="SM00387">
    <property type="entry name" value="HATPase_c"/>
    <property type="match status" value="1"/>
</dbReference>
<dbReference type="InterPro" id="IPR005467">
    <property type="entry name" value="His_kinase_dom"/>
</dbReference>
<dbReference type="RefSeq" id="WP_188421758.1">
    <property type="nucleotide sequence ID" value="NZ_BMCK01000003.1"/>
</dbReference>
<dbReference type="SMART" id="SM00388">
    <property type="entry name" value="HisKA"/>
    <property type="match status" value="1"/>
</dbReference>
<organism evidence="13 14">
    <name type="scientific">Nocardioides daphniae</name>
    <dbReference type="NCBI Taxonomy" id="402297"/>
    <lineage>
        <taxon>Bacteria</taxon>
        <taxon>Bacillati</taxon>
        <taxon>Actinomycetota</taxon>
        <taxon>Actinomycetes</taxon>
        <taxon>Propionibacteriales</taxon>
        <taxon>Nocardioidaceae</taxon>
        <taxon>Nocardioides</taxon>
    </lineage>
</organism>
<feature type="transmembrane region" description="Helical" evidence="10">
    <location>
        <begin position="126"/>
        <end position="149"/>
    </location>
</feature>
<evidence type="ECO:0000256" key="4">
    <source>
        <dbReference type="ARBA" id="ARBA00022553"/>
    </source>
</evidence>
<dbReference type="InterPro" id="IPR040868">
    <property type="entry name" value="DraK_HK_N"/>
</dbReference>
<dbReference type="EMBL" id="BMCK01000003">
    <property type="protein sequence ID" value="GGD22342.1"/>
    <property type="molecule type" value="Genomic_DNA"/>
</dbReference>
<dbReference type="InterPro" id="IPR003661">
    <property type="entry name" value="HisK_dim/P_dom"/>
</dbReference>